<protein>
    <submittedName>
        <fullName evidence="1">Uncharacterized protein</fullName>
    </submittedName>
</protein>
<dbReference type="GO" id="GO:0000814">
    <property type="term" value="C:ESCRT II complex"/>
    <property type="evidence" value="ECO:0007669"/>
    <property type="project" value="InterPro"/>
</dbReference>
<dbReference type="GO" id="GO:0042803">
    <property type="term" value="F:protein homodimerization activity"/>
    <property type="evidence" value="ECO:0007669"/>
    <property type="project" value="TreeGrafter"/>
</dbReference>
<dbReference type="InterPro" id="IPR008570">
    <property type="entry name" value="ESCRT-II_cplx_Vps25-sub"/>
</dbReference>
<dbReference type="Gene3D" id="1.10.10.570">
    <property type="entry name" value="Winged helix' DNA-binding domain. Chain C. Domain 1"/>
    <property type="match status" value="1"/>
</dbReference>
<sequence>MSTADADAAFASYPPHYTRQPRAETWRAQRARWAAHVARCVVDARESEDVPVVAARPSPAIDVATDDVFVNEAIDRALPLAARVEIVDELVARGDARWTPGTPRTRALVYDRASRARAVDALGAFVARYDLRGRVYTTREIASELGLDETRAREVASAFADAGACVAFGDDGVKFA</sequence>
<dbReference type="PANTHER" id="PTHR13149">
    <property type="entry name" value="VACUOLAR PROTEIN SORTING-ASSOCIATED PROTEIN VPS25"/>
    <property type="match status" value="1"/>
</dbReference>
<reference evidence="1" key="1">
    <citation type="submission" date="2017-04" db="EMBL/GenBank/DDBJ databases">
        <title>Population genomics of picophytoplankton unveils novel chromosome hypervariability.</title>
        <authorList>
            <consortium name="DOE Joint Genome Institute"/>
            <person name="Blanc-Mathieu R."/>
            <person name="Krasovec M."/>
            <person name="Hebrard M."/>
            <person name="Yau S."/>
            <person name="Desgranges E."/>
            <person name="Martin J."/>
            <person name="Schackwitz W."/>
            <person name="Kuo A."/>
            <person name="Salin G."/>
            <person name="Donnadieu C."/>
            <person name="Desdevises Y."/>
            <person name="Sanchez-Ferandin S."/>
            <person name="Moreau H."/>
            <person name="Rivals E."/>
            <person name="Grigoriev I.V."/>
            <person name="Grimsley N."/>
            <person name="Eyre-Walker A."/>
            <person name="Piganeau G."/>
        </authorList>
    </citation>
    <scope>NUCLEOTIDE SEQUENCE [LARGE SCALE GENOMIC DNA]</scope>
    <source>
        <strain evidence="1">RCC 1115</strain>
    </source>
</reference>
<dbReference type="PANTHER" id="PTHR13149:SF0">
    <property type="entry name" value="VACUOLAR PROTEIN-SORTING-ASSOCIATED PROTEIN 25"/>
    <property type="match status" value="1"/>
</dbReference>
<organism evidence="1">
    <name type="scientific">Ostreococcus tauri</name>
    <name type="common">Marine green alga</name>
    <dbReference type="NCBI Taxonomy" id="70448"/>
    <lineage>
        <taxon>Eukaryota</taxon>
        <taxon>Viridiplantae</taxon>
        <taxon>Chlorophyta</taxon>
        <taxon>Mamiellophyceae</taxon>
        <taxon>Mamiellales</taxon>
        <taxon>Bathycoccaceae</taxon>
        <taxon>Ostreococcus</taxon>
    </lineage>
</organism>
<dbReference type="SUPFAM" id="SSF46785">
    <property type="entry name" value="Winged helix' DNA-binding domain"/>
    <property type="match status" value="1"/>
</dbReference>
<dbReference type="AlphaFoldDB" id="A0A1Y5IFC5"/>
<dbReference type="InterPro" id="IPR036390">
    <property type="entry name" value="WH_DNA-bd_sf"/>
</dbReference>
<dbReference type="InterPro" id="IPR014041">
    <property type="entry name" value="ESCRT-II_cplx_Vps25-sub_N"/>
</dbReference>
<dbReference type="Proteomes" id="UP000195557">
    <property type="component" value="Unassembled WGS sequence"/>
</dbReference>
<name>A0A1Y5IFC5_OSTTA</name>
<dbReference type="EMBL" id="KZ155785">
    <property type="protein sequence ID" value="OUS45822.1"/>
    <property type="molecule type" value="Genomic_DNA"/>
</dbReference>
<dbReference type="eggNOG" id="KOG4068">
    <property type="taxonomic scope" value="Eukaryota"/>
</dbReference>
<gene>
    <name evidence="1" type="ORF">BE221DRAFT_205950</name>
</gene>
<dbReference type="Pfam" id="PF05871">
    <property type="entry name" value="ESCRT-II"/>
    <property type="match status" value="1"/>
</dbReference>
<dbReference type="GO" id="GO:0005198">
    <property type="term" value="F:structural molecule activity"/>
    <property type="evidence" value="ECO:0007669"/>
    <property type="project" value="TreeGrafter"/>
</dbReference>
<dbReference type="GO" id="GO:0043328">
    <property type="term" value="P:protein transport to vacuole involved in ubiquitin-dependent protein catabolic process via the multivesicular body sorting pathway"/>
    <property type="evidence" value="ECO:0007669"/>
    <property type="project" value="TreeGrafter"/>
</dbReference>
<evidence type="ECO:0000313" key="1">
    <source>
        <dbReference type="EMBL" id="OUS45822.1"/>
    </source>
</evidence>
<proteinExistence type="predicted"/>
<accession>A0A1Y5IFC5</accession>